<keyword evidence="8" id="KW-1185">Reference proteome</keyword>
<dbReference type="PANTHER" id="PTHR21367:SF1">
    <property type="entry name" value="ARGINYL-TRNA--PROTEIN TRANSFERASE 1"/>
    <property type="match status" value="1"/>
</dbReference>
<evidence type="ECO:0000259" key="5">
    <source>
        <dbReference type="Pfam" id="PF04376"/>
    </source>
</evidence>
<name>A0A9P5Z802_9AGAR</name>
<dbReference type="InterPro" id="IPR007471">
    <property type="entry name" value="N-end_Aminoacyl_Trfase_N"/>
</dbReference>
<evidence type="ECO:0000256" key="1">
    <source>
        <dbReference type="ARBA" id="ARBA00009991"/>
    </source>
</evidence>
<keyword evidence="4" id="KW-0012">Acyltransferase</keyword>
<dbReference type="InterPro" id="IPR007472">
    <property type="entry name" value="N-end_Aminoacyl_Trfase_C"/>
</dbReference>
<comment type="caution">
    <text evidence="7">The sequence shown here is derived from an EMBL/GenBank/DDBJ whole genome shotgun (WGS) entry which is preliminary data.</text>
</comment>
<keyword evidence="3" id="KW-0808">Transferase</keyword>
<evidence type="ECO:0000313" key="8">
    <source>
        <dbReference type="Proteomes" id="UP000807469"/>
    </source>
</evidence>
<dbReference type="Pfam" id="PF04376">
    <property type="entry name" value="ATE_N"/>
    <property type="match status" value="1"/>
</dbReference>
<dbReference type="Proteomes" id="UP000807469">
    <property type="component" value="Unassembled WGS sequence"/>
</dbReference>
<proteinExistence type="inferred from homology"/>
<dbReference type="EC" id="2.3.2.8" evidence="2"/>
<dbReference type="Pfam" id="PF04377">
    <property type="entry name" value="ATE_C"/>
    <property type="match status" value="1"/>
</dbReference>
<dbReference type="GO" id="GO:0004057">
    <property type="term" value="F:arginyl-tRNA--protein transferase activity"/>
    <property type="evidence" value="ECO:0007669"/>
    <property type="project" value="UniProtKB-EC"/>
</dbReference>
<dbReference type="PANTHER" id="PTHR21367">
    <property type="entry name" value="ARGININE-TRNA-PROTEIN TRANSFERASE 1"/>
    <property type="match status" value="1"/>
</dbReference>
<feature type="domain" description="N-end rule aminoacyl transferase C-terminal" evidence="6">
    <location>
        <begin position="172"/>
        <end position="315"/>
    </location>
</feature>
<dbReference type="OrthoDB" id="74183at2759"/>
<dbReference type="GO" id="GO:0005737">
    <property type="term" value="C:cytoplasm"/>
    <property type="evidence" value="ECO:0007669"/>
    <property type="project" value="TreeGrafter"/>
</dbReference>
<comment type="similarity">
    <text evidence="1">Belongs to the R-transferase family.</text>
</comment>
<dbReference type="InterPro" id="IPR030700">
    <property type="entry name" value="N-end_Aminoacyl_Trfase"/>
</dbReference>
<feature type="domain" description="N-end aminoacyl transferase N-terminal" evidence="5">
    <location>
        <begin position="20"/>
        <end position="97"/>
    </location>
</feature>
<evidence type="ECO:0000256" key="3">
    <source>
        <dbReference type="ARBA" id="ARBA00022679"/>
    </source>
</evidence>
<evidence type="ECO:0000256" key="2">
    <source>
        <dbReference type="ARBA" id="ARBA00012025"/>
    </source>
</evidence>
<reference evidence="7" key="1">
    <citation type="submission" date="2020-11" db="EMBL/GenBank/DDBJ databases">
        <authorList>
            <consortium name="DOE Joint Genome Institute"/>
            <person name="Ahrendt S."/>
            <person name="Riley R."/>
            <person name="Andreopoulos W."/>
            <person name="Labutti K."/>
            <person name="Pangilinan J."/>
            <person name="Ruiz-Duenas F.J."/>
            <person name="Barrasa J.M."/>
            <person name="Sanchez-Garcia M."/>
            <person name="Camarero S."/>
            <person name="Miyauchi S."/>
            <person name="Serrano A."/>
            <person name="Linde D."/>
            <person name="Babiker R."/>
            <person name="Drula E."/>
            <person name="Ayuso-Fernandez I."/>
            <person name="Pacheco R."/>
            <person name="Padilla G."/>
            <person name="Ferreira P."/>
            <person name="Barriuso J."/>
            <person name="Kellner H."/>
            <person name="Castanera R."/>
            <person name="Alfaro M."/>
            <person name="Ramirez L."/>
            <person name="Pisabarro A.G."/>
            <person name="Kuo A."/>
            <person name="Tritt A."/>
            <person name="Lipzen A."/>
            <person name="He G."/>
            <person name="Yan M."/>
            <person name="Ng V."/>
            <person name="Cullen D."/>
            <person name="Martin F."/>
            <person name="Rosso M.-N."/>
            <person name="Henrissat B."/>
            <person name="Hibbett D."/>
            <person name="Martinez A.T."/>
            <person name="Grigoriev I.V."/>
        </authorList>
    </citation>
    <scope>NUCLEOTIDE SEQUENCE</scope>
    <source>
        <strain evidence="7">CIRM-BRFM 674</strain>
    </source>
</reference>
<evidence type="ECO:0000313" key="7">
    <source>
        <dbReference type="EMBL" id="KAF9482516.1"/>
    </source>
</evidence>
<protein>
    <recommendedName>
        <fullName evidence="2">arginyltransferase</fullName>
        <ecNumber evidence="2">2.3.2.8</ecNumber>
    </recommendedName>
</protein>
<sequence length="426" mass="47887">MALAPGIESVVSPSPAGATTCGYCSPPGQRSEAATNCHAAALHAYLLSCSVYQGMIDRGWRRSGTYCYKPNLRLGCCPQYTIRLDTLKFQPTRGQRKLLNRWNRYVLYGESDSSVMDVDESSKSKSCRKGKALPPFTTLPAAIHEAEEGFHNESETAHTFEVTLEPSSYTDEKFQLYKKYQAEIHKDVENSPSGFKRFLVDSPLNTEPIPYPSEPPDHLPREYGSYHQMYRLDGKLIALGVIDILPKCVSSVYFMYDSTWERYSMGKISALRETSLAREIQEAGASEMGYLYMGFYIYSCQKMRYKGDYAPSYLADPETHEWYPLATCTPLLAKHRYACFSDPSHSSEEGENLEAAIANDSQSQPMPSSSSEFDFVNILAKSDTGQLISKPIRDTGYLSFREVRQELGHCIRGLGQDLTKDIVFTV</sequence>
<accession>A0A9P5Z802</accession>
<dbReference type="EMBL" id="MU155165">
    <property type="protein sequence ID" value="KAF9482516.1"/>
    <property type="molecule type" value="Genomic_DNA"/>
</dbReference>
<evidence type="ECO:0000256" key="4">
    <source>
        <dbReference type="ARBA" id="ARBA00023315"/>
    </source>
</evidence>
<organism evidence="7 8">
    <name type="scientific">Pholiota conissans</name>
    <dbReference type="NCBI Taxonomy" id="109636"/>
    <lineage>
        <taxon>Eukaryota</taxon>
        <taxon>Fungi</taxon>
        <taxon>Dikarya</taxon>
        <taxon>Basidiomycota</taxon>
        <taxon>Agaricomycotina</taxon>
        <taxon>Agaricomycetes</taxon>
        <taxon>Agaricomycetidae</taxon>
        <taxon>Agaricales</taxon>
        <taxon>Agaricineae</taxon>
        <taxon>Strophariaceae</taxon>
        <taxon>Pholiota</taxon>
    </lineage>
</organism>
<gene>
    <name evidence="7" type="ORF">BDN70DRAFT_432045</name>
</gene>
<evidence type="ECO:0000259" key="6">
    <source>
        <dbReference type="Pfam" id="PF04377"/>
    </source>
</evidence>
<dbReference type="AlphaFoldDB" id="A0A9P5Z802"/>